<sequence>MGDANHIRTLRYYLRPSHEGYRNTIELPKENSVVPLRSYTIRRAIDQSAGGKLHDKNAKESWALLKDLSLYDNEIWNNPRDFAKPVKAISLPQDVPSTSDGHLIKLENQVQRLMEAHLAPKQPIQVNKITSSCEICSGPTTLSTAWKIPSKLLLNMHPRILTKREFEANFKQQQSKMTNKIDTVLKVVTDRITRALPRDTIKNPKVNVNSTSPVLSARSCPTKDPQCSTQIYSSINTITICPEQPSKLQNRDDGDVMFIELIKRNDDLHKEEPEVGENARVGELKVEYFDIFLTRRNFTYVIDFIIVEDISSIIDPRLSQVVLGRPFVETFNMTHDPPEGVVRSSYARVMVELKADVKLKDNIVVHMPKITREGHYTCVPVGPKVGFKPQKEYRPITKKPNASSSGNKKKGVEPTIEVSNSNPFNVLNSVDNDGEFGTDGETNNLVNNEATSSGSSFMNIDNDGECASNTPIGAKIDKIERKIGEGKLRLLDNDGNPLVPTGIVKSDSEVELIFDETANLRISTSGKDESDKGYDTNSLLEIYLTCFSFIIHIFFFYAQ</sequence>
<feature type="region of interest" description="Disordered" evidence="1">
    <location>
        <begin position="389"/>
        <end position="420"/>
    </location>
</feature>
<dbReference type="GO" id="GO:0003964">
    <property type="term" value="F:RNA-directed DNA polymerase activity"/>
    <property type="evidence" value="ECO:0007669"/>
    <property type="project" value="UniProtKB-KW"/>
</dbReference>
<keyword evidence="3" id="KW-0695">RNA-directed DNA polymerase</keyword>
<feature type="transmembrane region" description="Helical" evidence="2">
    <location>
        <begin position="540"/>
        <end position="558"/>
    </location>
</feature>
<organism evidence="3">
    <name type="scientific">Tanacetum cinerariifolium</name>
    <name type="common">Dalmatian daisy</name>
    <name type="synonym">Chrysanthemum cinerariifolium</name>
    <dbReference type="NCBI Taxonomy" id="118510"/>
    <lineage>
        <taxon>Eukaryota</taxon>
        <taxon>Viridiplantae</taxon>
        <taxon>Streptophyta</taxon>
        <taxon>Embryophyta</taxon>
        <taxon>Tracheophyta</taxon>
        <taxon>Spermatophyta</taxon>
        <taxon>Magnoliopsida</taxon>
        <taxon>eudicotyledons</taxon>
        <taxon>Gunneridae</taxon>
        <taxon>Pentapetalae</taxon>
        <taxon>asterids</taxon>
        <taxon>campanulids</taxon>
        <taxon>Asterales</taxon>
        <taxon>Asteraceae</taxon>
        <taxon>Asteroideae</taxon>
        <taxon>Anthemideae</taxon>
        <taxon>Anthemidinae</taxon>
        <taxon>Tanacetum</taxon>
    </lineage>
</organism>
<gene>
    <name evidence="3" type="ORF">Tci_254731</name>
</gene>
<reference evidence="3" key="1">
    <citation type="journal article" date="2019" name="Sci. Rep.">
        <title>Draft genome of Tanacetum cinerariifolium, the natural source of mosquito coil.</title>
        <authorList>
            <person name="Yamashiro T."/>
            <person name="Shiraishi A."/>
            <person name="Satake H."/>
            <person name="Nakayama K."/>
        </authorList>
    </citation>
    <scope>NUCLEOTIDE SEQUENCE</scope>
</reference>
<evidence type="ECO:0000256" key="1">
    <source>
        <dbReference type="SAM" id="MobiDB-lite"/>
    </source>
</evidence>
<dbReference type="AlphaFoldDB" id="A0A699H015"/>
<comment type="caution">
    <text evidence="3">The sequence shown here is derived from an EMBL/GenBank/DDBJ whole genome shotgun (WGS) entry which is preliminary data.</text>
</comment>
<keyword evidence="3" id="KW-0548">Nucleotidyltransferase</keyword>
<protein>
    <submittedName>
        <fullName evidence="3">Reverse transcriptase domain-containing protein</fullName>
    </submittedName>
</protein>
<keyword evidence="2" id="KW-0812">Transmembrane</keyword>
<proteinExistence type="predicted"/>
<keyword evidence="2" id="KW-1133">Transmembrane helix</keyword>
<dbReference type="EMBL" id="BKCJ010075828">
    <property type="protein sequence ID" value="GEW82755.1"/>
    <property type="molecule type" value="Genomic_DNA"/>
</dbReference>
<name>A0A699H015_TANCI</name>
<keyword evidence="3" id="KW-0808">Transferase</keyword>
<evidence type="ECO:0000256" key="2">
    <source>
        <dbReference type="SAM" id="Phobius"/>
    </source>
</evidence>
<evidence type="ECO:0000313" key="3">
    <source>
        <dbReference type="EMBL" id="GEW82755.1"/>
    </source>
</evidence>
<accession>A0A699H015</accession>
<keyword evidence="2" id="KW-0472">Membrane</keyword>